<organism evidence="1 2">
    <name type="scientific">Bradyrhizobium japonicum</name>
    <dbReference type="NCBI Taxonomy" id="375"/>
    <lineage>
        <taxon>Bacteria</taxon>
        <taxon>Pseudomonadati</taxon>
        <taxon>Pseudomonadota</taxon>
        <taxon>Alphaproteobacteria</taxon>
        <taxon>Hyphomicrobiales</taxon>
        <taxon>Nitrobacteraceae</taxon>
        <taxon>Bradyrhizobium</taxon>
    </lineage>
</organism>
<dbReference type="EMBL" id="CP017637">
    <property type="protein sequence ID" value="APG10445.1"/>
    <property type="molecule type" value="Genomic_DNA"/>
</dbReference>
<sequence length="96" mass="10550">MRLADEVVSFHAAAATRRLRPYLAKDGPARTDGLVNLSFLSEEGDSRASVRAVGATVVLGADYGWQIRIPSADEIPSHAVEVRPHSMFLLCSRKEW</sequence>
<dbReference type="AlphaFoldDB" id="A0A1L3FAW8"/>
<dbReference type="Proteomes" id="UP000181962">
    <property type="component" value="Chromosome"/>
</dbReference>
<proteinExistence type="predicted"/>
<reference evidence="1 2" key="1">
    <citation type="submission" date="2016-11" db="EMBL/GenBank/DDBJ databases">
        <title>Complete Genome Sequence of Bradyrhizobium sp. strain J5, an isolated from soybean nodule in Hokkaido.</title>
        <authorList>
            <person name="Kanehara K."/>
        </authorList>
    </citation>
    <scope>NUCLEOTIDE SEQUENCE [LARGE SCALE GENOMIC DNA]</scope>
    <source>
        <strain evidence="1 2">J5</strain>
    </source>
</reference>
<gene>
    <name evidence="1" type="ORF">BKD09_19120</name>
</gene>
<accession>A0A1L3FAW8</accession>
<evidence type="ECO:0000313" key="1">
    <source>
        <dbReference type="EMBL" id="APG10445.1"/>
    </source>
</evidence>
<protein>
    <submittedName>
        <fullName evidence="1">Uncharacterized protein</fullName>
    </submittedName>
</protein>
<evidence type="ECO:0000313" key="2">
    <source>
        <dbReference type="Proteomes" id="UP000181962"/>
    </source>
</evidence>
<name>A0A1L3FAW8_BRAJP</name>
<dbReference type="RefSeq" id="WP_071911885.1">
    <property type="nucleotide sequence ID" value="NZ_CP017637.1"/>
</dbReference>